<dbReference type="Pfam" id="PF25898">
    <property type="entry name" value="LolA_2nd_metazoa"/>
    <property type="match status" value="2"/>
</dbReference>
<feature type="domain" description="Apple" evidence="1">
    <location>
        <begin position="737"/>
        <end position="818"/>
    </location>
</feature>
<dbReference type="PANTHER" id="PTHR36902:SF1">
    <property type="entry name" value="ENRICHED IN SURFACE-LABELED PROTEOME PROTEIN 9"/>
    <property type="match status" value="1"/>
</dbReference>
<sequence length="988" mass="110212">MIYNQTNPAICWVLVAVHCKRYQTPITSTGSRVHSSVLPDITPTYPHRKSCMISGLQMLHVLGRLASVIFLATCVTSDDPALYTCQPGTTPQGVTPAPNPPPMPTLSGVTAFSTKIEAIIGETTSTVSAEEYYDSANKKAAIFVLISGEQFKIIYDYDTNEIFYVNPDQTCYTKNLTTDSNNVFFGTTVSNKFHVFNTLDALQFAVNKGQTYMGTKVTRGILCDYWRSCINWPELNSTFTMDYYFSVSNWVTPSGISQVPVRAEVFGYRTMAGGAKHKFHHIYDYSEFQAQPPLDQTVFETPSMVVCTNRKQVRSLPQLTKAFLYREEIVPKSGTSTTADVWYDNNLRLVRYDFRPPSPQPPYYNTDAVTEIHDFNTGVAYAIDRIMANCSIIPIMNASFDTSINVSVAANKQQFVIKMKSPQDLFYIDNNYTYAGQRYARGEQCDVFIRQRSDFMLGGHAINATLEFYFLSSNQMQINNDGNTVSQAADIPVQLNVNVPSIPYTVTYSIYNYDPEEPAITSYDISNCYSIENKMGFKITFYGSFDSKVMAYKDIFLYQSISLAASISGVTPLRITKPSFYMDSGNGYFVATLLDRAPILQRFQKLPGKVVQFNNDAVIRNIKTADMCAYLCNGNVNFTCNSFEYCPSSKVCTLSKIHTDDGNVVSSTQQCDLYDRSLGSNSFVEVPLTDAWQNLRNGVIKQLFQISIKYDKNTQTYTAQDIVNDVVDSGDLPPASVKTLQSFKSMPNKYVPNFDDNILTGLSIDDCASACVTQTSFVCQSFEYQLIQGTCVLSHLHPDEHPGAIKGISGTDLYIRDYTSKFTKLPGQTVLSSSSVIYQQVFDTNQCAKLCDNYQAYNCKSFDFCFDIGTCFLGKTHVFDVPKADVISNPMCNHYSRNYIDDFTMTASRTIQLVNDRIVSGVTLAQCAKNCVDMEAGSCASFSYCDGQSLCRLSTASMKNVGQVSATPSATCNLYTRQYFPDGTGYVA</sequence>
<evidence type="ECO:0000259" key="1">
    <source>
        <dbReference type="PROSITE" id="PS50948"/>
    </source>
</evidence>
<accession>A0A8W8N4I1</accession>
<feature type="domain" description="Apple" evidence="1">
    <location>
        <begin position="600"/>
        <end position="678"/>
    </location>
</feature>
<name>A0A8W8N4I1_MAGGI</name>
<dbReference type="InterPro" id="IPR003609">
    <property type="entry name" value="Pan_app"/>
</dbReference>
<proteinExistence type="predicted"/>
<dbReference type="Pfam" id="PF00024">
    <property type="entry name" value="PAN_1"/>
    <property type="match status" value="3"/>
</dbReference>
<dbReference type="Proteomes" id="UP000005408">
    <property type="component" value="Unassembled WGS sequence"/>
</dbReference>
<dbReference type="Gene3D" id="3.50.4.10">
    <property type="entry name" value="Hepatocyte Growth Factor"/>
    <property type="match status" value="4"/>
</dbReference>
<evidence type="ECO:0000313" key="3">
    <source>
        <dbReference type="Proteomes" id="UP000005408"/>
    </source>
</evidence>
<organism evidence="2 3">
    <name type="scientific">Magallana gigas</name>
    <name type="common">Pacific oyster</name>
    <name type="synonym">Crassostrea gigas</name>
    <dbReference type="NCBI Taxonomy" id="29159"/>
    <lineage>
        <taxon>Eukaryota</taxon>
        <taxon>Metazoa</taxon>
        <taxon>Spiralia</taxon>
        <taxon>Lophotrochozoa</taxon>
        <taxon>Mollusca</taxon>
        <taxon>Bivalvia</taxon>
        <taxon>Autobranchia</taxon>
        <taxon>Pteriomorphia</taxon>
        <taxon>Ostreida</taxon>
        <taxon>Ostreoidea</taxon>
        <taxon>Ostreidae</taxon>
        <taxon>Magallana</taxon>
    </lineage>
</organism>
<reference evidence="2" key="1">
    <citation type="submission" date="2022-08" db="UniProtKB">
        <authorList>
            <consortium name="EnsemblMetazoa"/>
        </authorList>
    </citation>
    <scope>IDENTIFICATION</scope>
    <source>
        <strain evidence="2">05x7-T-G4-1.051#20</strain>
    </source>
</reference>
<dbReference type="PANTHER" id="PTHR36902">
    <property type="entry name" value="ENRICHED IN SURFACE-LABELED PROTEOME PROTEIN 9"/>
    <property type="match status" value="1"/>
</dbReference>
<dbReference type="AlphaFoldDB" id="A0A8W8N4I1"/>
<dbReference type="EnsemblMetazoa" id="G433.1">
    <property type="protein sequence ID" value="G433.1:cds"/>
    <property type="gene ID" value="G433"/>
</dbReference>
<dbReference type="CDD" id="cd01099">
    <property type="entry name" value="PAN_AP_HGF"/>
    <property type="match status" value="1"/>
</dbReference>
<dbReference type="PROSITE" id="PS50948">
    <property type="entry name" value="PAN"/>
    <property type="match status" value="3"/>
</dbReference>
<dbReference type="SUPFAM" id="SSF57414">
    <property type="entry name" value="Hairpin loop containing domain-like"/>
    <property type="match status" value="4"/>
</dbReference>
<dbReference type="OMA" id="QCYRNCI"/>
<dbReference type="InterPro" id="IPR058831">
    <property type="entry name" value="LolA-like_dom_2nd"/>
</dbReference>
<protein>
    <recommendedName>
        <fullName evidence="1">Apple domain-containing protein</fullName>
    </recommendedName>
</protein>
<evidence type="ECO:0000313" key="2">
    <source>
        <dbReference type="EnsemblMetazoa" id="G433.1:cds"/>
    </source>
</evidence>
<dbReference type="SMART" id="SM00473">
    <property type="entry name" value="PAN_AP"/>
    <property type="match status" value="3"/>
</dbReference>
<dbReference type="OrthoDB" id="5983572at2759"/>
<keyword evidence="3" id="KW-1185">Reference proteome</keyword>
<feature type="domain" description="Apple" evidence="1">
    <location>
        <begin position="892"/>
        <end position="979"/>
    </location>
</feature>